<accession>A8RLR6</accession>
<keyword evidence="1" id="KW-0812">Transmembrane</keyword>
<evidence type="ECO:0000256" key="1">
    <source>
        <dbReference type="SAM" id="Phobius"/>
    </source>
</evidence>
<gene>
    <name evidence="2" type="ORF">CLOBOL_01714</name>
</gene>
<evidence type="ECO:0000313" key="3">
    <source>
        <dbReference type="Proteomes" id="UP000005396"/>
    </source>
</evidence>
<evidence type="ECO:0000313" key="2">
    <source>
        <dbReference type="EMBL" id="EDP17952.1"/>
    </source>
</evidence>
<reference evidence="2 3" key="1">
    <citation type="submission" date="2007-08" db="EMBL/GenBank/DDBJ databases">
        <authorList>
            <person name="Fulton L."/>
            <person name="Clifton S."/>
            <person name="Fulton B."/>
            <person name="Xu J."/>
            <person name="Minx P."/>
            <person name="Pepin K.H."/>
            <person name="Johnson M."/>
            <person name="Thiruvilangam P."/>
            <person name="Bhonagiri V."/>
            <person name="Nash W.E."/>
            <person name="Mardis E.R."/>
            <person name="Wilson R.K."/>
        </authorList>
    </citation>
    <scope>NUCLEOTIDE SEQUENCE [LARGE SCALE GENOMIC DNA]</scope>
    <source>
        <strain evidence="3">ATCC BAA-613 / DSM 15670 / CCUG 46953 / JCM 12243 / WAL 16351</strain>
    </source>
</reference>
<feature type="transmembrane region" description="Helical" evidence="1">
    <location>
        <begin position="296"/>
        <end position="327"/>
    </location>
</feature>
<dbReference type="EMBL" id="ABCC02000019">
    <property type="protein sequence ID" value="EDP17952.1"/>
    <property type="molecule type" value="Genomic_DNA"/>
</dbReference>
<dbReference type="AlphaFoldDB" id="A8RLR6"/>
<keyword evidence="1" id="KW-1133">Transmembrane helix</keyword>
<organism evidence="2 3">
    <name type="scientific">Enterocloster bolteae (strain ATCC BAA-613 / DSM 15670 / CCUG 46953 / JCM 12243 / WAL 16351)</name>
    <name type="common">Clostridium bolteae</name>
    <dbReference type="NCBI Taxonomy" id="411902"/>
    <lineage>
        <taxon>Bacteria</taxon>
        <taxon>Bacillati</taxon>
        <taxon>Bacillota</taxon>
        <taxon>Clostridia</taxon>
        <taxon>Lachnospirales</taxon>
        <taxon>Lachnospiraceae</taxon>
        <taxon>Enterocloster</taxon>
    </lineage>
</organism>
<dbReference type="eggNOG" id="ENOG5034AFY">
    <property type="taxonomic scope" value="Bacteria"/>
</dbReference>
<sequence>MLMAYREKRIPPERRLNIRGKMDRAVFAVTAVATAVFWLSGSGAAMAAQEPQEEGYGAELRITRDVETAEDGGIREPADRYWDGDGKEYRLDSWEIVTIPGQDVSRRLERKMVYTGVEGAEEIPGSISLKEDVSGSQAEGTLFLRKSRIVREEWQDGFTAPVTFHAYGADEYHGGSLVIPGDAVLETCVSMGGQLLEFMGLSPLEYRILSADWYGESYEDEEGRMCRQAMVWGQKLLRDYKAEYEGEVSWIKPETQELKMVYRQISAVSPAALETAQGAEHVPAPEIQGEGPEGSLWYWVRSGFVITVGAGLIGIGVGLLALLAVWYRQNRREHRRRCLPRIKG</sequence>
<comment type="caution">
    <text evidence="2">The sequence shown here is derived from an EMBL/GenBank/DDBJ whole genome shotgun (WGS) entry which is preliminary data.</text>
</comment>
<dbReference type="HOGENOM" id="CLU_069321_0_0_9"/>
<protein>
    <submittedName>
        <fullName evidence="2">Uncharacterized protein</fullName>
    </submittedName>
</protein>
<reference evidence="2 3" key="2">
    <citation type="submission" date="2007-09" db="EMBL/GenBank/DDBJ databases">
        <title>Draft genome sequence of Clostridium bolteae (ATCC BAA-613).</title>
        <authorList>
            <person name="Sudarsanam P."/>
            <person name="Ley R."/>
            <person name="Guruge J."/>
            <person name="Turnbaugh P.J."/>
            <person name="Mahowald M."/>
            <person name="Liep D."/>
            <person name="Gordon J."/>
        </authorList>
    </citation>
    <scope>NUCLEOTIDE SEQUENCE [LARGE SCALE GENOMIC DNA]</scope>
    <source>
        <strain evidence="3">ATCC BAA-613 / DSM 15670 / CCUG 46953 / JCM 12243 / WAL 16351</strain>
    </source>
</reference>
<name>A8RLR6_ENTBW</name>
<dbReference type="Proteomes" id="UP000005396">
    <property type="component" value="Unassembled WGS sequence"/>
</dbReference>
<proteinExistence type="predicted"/>
<dbReference type="PaxDb" id="411902-CLOBOL_01714"/>
<keyword evidence="1" id="KW-0472">Membrane</keyword>